<evidence type="ECO:0000313" key="10">
    <source>
        <dbReference type="EMBL" id="GMH57855.1"/>
    </source>
</evidence>
<keyword evidence="1 7" id="KW-0723">Serine/threonine-protein kinase</keyword>
<organism evidence="10 11">
    <name type="scientific">Triparma strigata</name>
    <dbReference type="NCBI Taxonomy" id="1606541"/>
    <lineage>
        <taxon>Eukaryota</taxon>
        <taxon>Sar</taxon>
        <taxon>Stramenopiles</taxon>
        <taxon>Ochrophyta</taxon>
        <taxon>Bolidophyceae</taxon>
        <taxon>Parmales</taxon>
        <taxon>Triparmaceae</taxon>
        <taxon>Triparma</taxon>
    </lineage>
</organism>
<evidence type="ECO:0000256" key="7">
    <source>
        <dbReference type="RuleBase" id="RU000304"/>
    </source>
</evidence>
<keyword evidence="3 6" id="KW-0547">Nucleotide-binding</keyword>
<dbReference type="PROSITE" id="PS50011">
    <property type="entry name" value="PROTEIN_KINASE_DOM"/>
    <property type="match status" value="1"/>
</dbReference>
<dbReference type="SUPFAM" id="SSF56112">
    <property type="entry name" value="Protein kinase-like (PK-like)"/>
    <property type="match status" value="1"/>
</dbReference>
<evidence type="ECO:0000256" key="4">
    <source>
        <dbReference type="ARBA" id="ARBA00022777"/>
    </source>
</evidence>
<evidence type="ECO:0000256" key="5">
    <source>
        <dbReference type="ARBA" id="ARBA00022840"/>
    </source>
</evidence>
<dbReference type="PANTHER" id="PTHR44329">
    <property type="entry name" value="SERINE/THREONINE-PROTEIN KINASE TNNI3K-RELATED"/>
    <property type="match status" value="1"/>
</dbReference>
<evidence type="ECO:0000256" key="6">
    <source>
        <dbReference type="PROSITE-ProRule" id="PRU10141"/>
    </source>
</evidence>
<feature type="region of interest" description="Disordered" evidence="8">
    <location>
        <begin position="395"/>
        <end position="417"/>
    </location>
</feature>
<dbReference type="PRINTS" id="PR00109">
    <property type="entry name" value="TYRKINASE"/>
</dbReference>
<dbReference type="GO" id="GO:0004674">
    <property type="term" value="F:protein serine/threonine kinase activity"/>
    <property type="evidence" value="ECO:0007669"/>
    <property type="project" value="UniProtKB-KW"/>
</dbReference>
<keyword evidence="4" id="KW-0418">Kinase</keyword>
<feature type="compositionally biased region" description="Low complexity" evidence="8">
    <location>
        <begin position="1"/>
        <end position="19"/>
    </location>
</feature>
<dbReference type="CDD" id="cd13999">
    <property type="entry name" value="STKc_MAP3K-like"/>
    <property type="match status" value="1"/>
</dbReference>
<feature type="region of interest" description="Disordered" evidence="8">
    <location>
        <begin position="1"/>
        <end position="28"/>
    </location>
</feature>
<dbReference type="Gene3D" id="1.10.510.10">
    <property type="entry name" value="Transferase(Phosphotransferase) domain 1"/>
    <property type="match status" value="1"/>
</dbReference>
<name>A0A9W6ZVW6_9STRA</name>
<dbReference type="Pfam" id="PF07714">
    <property type="entry name" value="PK_Tyr_Ser-Thr"/>
    <property type="match status" value="1"/>
</dbReference>
<dbReference type="InterPro" id="IPR051681">
    <property type="entry name" value="Ser/Thr_Kinases-Pseudokinases"/>
</dbReference>
<gene>
    <name evidence="10" type="ORF">TrST_g5888</name>
</gene>
<dbReference type="InterPro" id="IPR011009">
    <property type="entry name" value="Kinase-like_dom_sf"/>
</dbReference>
<dbReference type="GO" id="GO:0005524">
    <property type="term" value="F:ATP binding"/>
    <property type="evidence" value="ECO:0007669"/>
    <property type="project" value="UniProtKB-UniRule"/>
</dbReference>
<accession>A0A9W6ZVW6</accession>
<reference evidence="11" key="1">
    <citation type="journal article" date="2023" name="Commun. Biol.">
        <title>Genome analysis of Parmales, the sister group of diatoms, reveals the evolutionary specialization of diatoms from phago-mixotrophs to photoautotrophs.</title>
        <authorList>
            <person name="Ban H."/>
            <person name="Sato S."/>
            <person name="Yoshikawa S."/>
            <person name="Yamada K."/>
            <person name="Nakamura Y."/>
            <person name="Ichinomiya M."/>
            <person name="Sato N."/>
            <person name="Blanc-Mathieu R."/>
            <person name="Endo H."/>
            <person name="Kuwata A."/>
            <person name="Ogata H."/>
        </authorList>
    </citation>
    <scope>NUCLEOTIDE SEQUENCE [LARGE SCALE GENOMIC DNA]</scope>
    <source>
        <strain evidence="11">NIES 3701</strain>
    </source>
</reference>
<dbReference type="InterPro" id="IPR001245">
    <property type="entry name" value="Ser-Thr/Tyr_kinase_cat_dom"/>
</dbReference>
<evidence type="ECO:0000313" key="11">
    <source>
        <dbReference type="Proteomes" id="UP001165085"/>
    </source>
</evidence>
<evidence type="ECO:0000256" key="8">
    <source>
        <dbReference type="SAM" id="MobiDB-lite"/>
    </source>
</evidence>
<dbReference type="FunFam" id="3.30.200.20:FF:000180">
    <property type="entry name" value="serine/threonine-protein kinase STY46-like"/>
    <property type="match status" value="1"/>
</dbReference>
<dbReference type="PROSITE" id="PS00107">
    <property type="entry name" value="PROTEIN_KINASE_ATP"/>
    <property type="match status" value="1"/>
</dbReference>
<feature type="domain" description="Protein kinase" evidence="9">
    <location>
        <begin position="93"/>
        <end position="359"/>
    </location>
</feature>
<evidence type="ECO:0000256" key="3">
    <source>
        <dbReference type="ARBA" id="ARBA00022741"/>
    </source>
</evidence>
<dbReference type="PROSITE" id="PS00108">
    <property type="entry name" value="PROTEIN_KINASE_ST"/>
    <property type="match status" value="1"/>
</dbReference>
<dbReference type="Proteomes" id="UP001165085">
    <property type="component" value="Unassembled WGS sequence"/>
</dbReference>
<keyword evidence="5 6" id="KW-0067">ATP-binding</keyword>
<evidence type="ECO:0000259" key="9">
    <source>
        <dbReference type="PROSITE" id="PS50011"/>
    </source>
</evidence>
<comment type="caution">
    <text evidence="10">The sequence shown here is derived from an EMBL/GenBank/DDBJ whole genome shotgun (WGS) entry which is preliminary data.</text>
</comment>
<keyword evidence="11" id="KW-1185">Reference proteome</keyword>
<dbReference type="AlphaFoldDB" id="A0A9W6ZVW6"/>
<dbReference type="InterPro" id="IPR008271">
    <property type="entry name" value="Ser/Thr_kinase_AS"/>
</dbReference>
<dbReference type="PANTHER" id="PTHR44329:SF298">
    <property type="entry name" value="MIXED LINEAGE KINASE DOMAIN-LIKE PROTEIN"/>
    <property type="match status" value="1"/>
</dbReference>
<evidence type="ECO:0000256" key="2">
    <source>
        <dbReference type="ARBA" id="ARBA00022679"/>
    </source>
</evidence>
<proteinExistence type="inferred from homology"/>
<dbReference type="Gene3D" id="3.30.200.20">
    <property type="entry name" value="Phosphorylase Kinase, domain 1"/>
    <property type="match status" value="1"/>
</dbReference>
<dbReference type="SMART" id="SM00220">
    <property type="entry name" value="S_TKc"/>
    <property type="match status" value="1"/>
</dbReference>
<dbReference type="InterPro" id="IPR000719">
    <property type="entry name" value="Prot_kinase_dom"/>
</dbReference>
<sequence>MGNCNSSSSSSSPASTPSSEGNDSARETNGVFIVSQTSNKAKVVSAKSHTFRLQKGQGVGVLDKENKAGEERRLSLQIDNDFFLGLNIAMDEVTLDENIGKGTFGEVFKGHVQGKRVAVKQMFMNPASPEERVELMTDFGKECRIMSMIRHPNIVQFYGSVQEAPNFCIISELCEGNVVDLLNLLSGRKINVTWRLLWGIANGAASALNYLHFENETQIIHRDVKAENFLLNEKFVCKLTDFGLSRVVDIGKNNQAKHMTMCGTPSWVAPEIFKGEAYNQKIDVYSYGIVLWELFCFRKPYRDEDPVKLPYKVALDNKRPPLAPHIPQKFAALMEKCWAPTPSDRPEFPEVLNVLQSFTKEGEEGLNVDLDAAVDVTKISNDLYTMKRNELRDGEGIQVPGAIEEESGDSYSPPYSP</sequence>
<dbReference type="OrthoDB" id="4062651at2759"/>
<keyword evidence="2" id="KW-0808">Transferase</keyword>
<evidence type="ECO:0000256" key="1">
    <source>
        <dbReference type="ARBA" id="ARBA00022527"/>
    </source>
</evidence>
<comment type="similarity">
    <text evidence="7">Belongs to the protein kinase superfamily.</text>
</comment>
<protein>
    <recommendedName>
        <fullName evidence="9">Protein kinase domain-containing protein</fullName>
    </recommendedName>
</protein>
<dbReference type="EMBL" id="BRXY01000049">
    <property type="protein sequence ID" value="GMH57855.1"/>
    <property type="molecule type" value="Genomic_DNA"/>
</dbReference>
<dbReference type="InterPro" id="IPR017441">
    <property type="entry name" value="Protein_kinase_ATP_BS"/>
</dbReference>
<feature type="binding site" evidence="6">
    <location>
        <position position="120"/>
    </location>
    <ligand>
        <name>ATP</name>
        <dbReference type="ChEBI" id="CHEBI:30616"/>
    </ligand>
</feature>